<dbReference type="PANTHER" id="PTHR31377">
    <property type="entry name" value="AGMATINE DEIMINASE-RELATED"/>
    <property type="match status" value="1"/>
</dbReference>
<dbReference type="PATRIC" id="fig|889378.3.peg.493"/>
<dbReference type="Pfam" id="PF04371">
    <property type="entry name" value="PAD_porph"/>
    <property type="match status" value="1"/>
</dbReference>
<dbReference type="OrthoDB" id="9808013at2"/>
<dbReference type="Proteomes" id="UP000007383">
    <property type="component" value="Chromosome"/>
</dbReference>
<dbReference type="Gene3D" id="3.75.10.10">
    <property type="entry name" value="L-arginine/glycine Amidinotransferase, Chain A"/>
    <property type="match status" value="1"/>
</dbReference>
<dbReference type="EMBL" id="CP003282">
    <property type="protein sequence ID" value="AFG36587.1"/>
    <property type="molecule type" value="Genomic_DNA"/>
</dbReference>
<dbReference type="GO" id="GO:0004668">
    <property type="term" value="F:protein-arginine deiminase activity"/>
    <property type="evidence" value="ECO:0007669"/>
    <property type="project" value="InterPro"/>
</dbReference>
<evidence type="ECO:0000256" key="1">
    <source>
        <dbReference type="ARBA" id="ARBA00022801"/>
    </source>
</evidence>
<sequence>MNLHPRRLPAEWEPVSGVLLAWPDTDTDWRHDLAAAQRCVAAIVRELSQEQPVLLAVNNLAQARRDLLAYGVDPAVVRLYQVPINDTWTRDYGPITVLQRPDGQMQETPLLLDWVFNGWGMKFPADRDNLVTRRLAVAGAFARTPMETVPFVLEGGSIESDGRGTVLTTAQCLLDYNRSPNADLAVLEQRLRRYLGAERVLWLQHGRLIGDDTDAHIDTLVRFCDPETIAYTVTGDPDDEHYSCLQALQQELRELRTAAGDPYRLVPLPLPSALYAADGHRLPATYANFLITNHSVWVPQYGVPEDHQAFSAMIGLFPGRSIRGVDCLPLIHQHGSLHCITMQLPEGVIHDETEHAHE</sequence>
<keyword evidence="3" id="KW-1185">Reference proteome</keyword>
<name>H9UGE4_SPIAZ</name>
<dbReference type="AlphaFoldDB" id="H9UGE4"/>
<dbReference type="GO" id="GO:0009446">
    <property type="term" value="P:putrescine biosynthetic process"/>
    <property type="evidence" value="ECO:0007669"/>
    <property type="project" value="InterPro"/>
</dbReference>
<proteinExistence type="predicted"/>
<organism evidence="2 3">
    <name type="scientific">Spirochaeta africana (strain ATCC 700263 / DSM 8902 / Z-7692)</name>
    <dbReference type="NCBI Taxonomy" id="889378"/>
    <lineage>
        <taxon>Bacteria</taxon>
        <taxon>Pseudomonadati</taxon>
        <taxon>Spirochaetota</taxon>
        <taxon>Spirochaetia</taxon>
        <taxon>Spirochaetales</taxon>
        <taxon>Spirochaetaceae</taxon>
        <taxon>Spirochaeta</taxon>
    </lineage>
</organism>
<keyword evidence="1" id="KW-0378">Hydrolase</keyword>
<evidence type="ECO:0000313" key="2">
    <source>
        <dbReference type="EMBL" id="AFG36587.1"/>
    </source>
</evidence>
<dbReference type="STRING" id="889378.Spiaf_0484"/>
<dbReference type="HOGENOM" id="CLU_037682_0_0_12"/>
<dbReference type="KEGG" id="sfc:Spiaf_0484"/>
<dbReference type="GO" id="GO:0047632">
    <property type="term" value="F:agmatine deiminase activity"/>
    <property type="evidence" value="ECO:0007669"/>
    <property type="project" value="TreeGrafter"/>
</dbReference>
<reference evidence="3" key="1">
    <citation type="journal article" date="2013" name="Stand. Genomic Sci.">
        <title>Complete genome sequence of the halophilic bacterium Spirochaeta africana type strain (Z-7692(T)) from the alkaline Lake Magadi in the East African Rift.</title>
        <authorList>
            <person name="Liolos K."/>
            <person name="Abt B."/>
            <person name="Scheuner C."/>
            <person name="Teshima H."/>
            <person name="Held B."/>
            <person name="Lapidus A."/>
            <person name="Nolan M."/>
            <person name="Lucas S."/>
            <person name="Deshpande S."/>
            <person name="Cheng J.F."/>
            <person name="Tapia R."/>
            <person name="Goodwin L.A."/>
            <person name="Pitluck S."/>
            <person name="Pagani I."/>
            <person name="Ivanova N."/>
            <person name="Mavromatis K."/>
            <person name="Mikhailova N."/>
            <person name="Huntemann M."/>
            <person name="Pati A."/>
            <person name="Chen A."/>
            <person name="Palaniappan K."/>
            <person name="Land M."/>
            <person name="Rohde M."/>
            <person name="Tindall B.J."/>
            <person name="Detter J.C."/>
            <person name="Goker M."/>
            <person name="Bristow J."/>
            <person name="Eisen J.A."/>
            <person name="Markowitz V."/>
            <person name="Hugenholtz P."/>
            <person name="Woyke T."/>
            <person name="Klenk H.P."/>
            <person name="Kyrpides N.C."/>
        </authorList>
    </citation>
    <scope>NUCLEOTIDE SEQUENCE</scope>
    <source>
        <strain evidence="3">ATCC 700263 / DSM 8902 / Z-7692</strain>
    </source>
</reference>
<evidence type="ECO:0000313" key="3">
    <source>
        <dbReference type="Proteomes" id="UP000007383"/>
    </source>
</evidence>
<dbReference type="RefSeq" id="WP_014454584.1">
    <property type="nucleotide sequence ID" value="NC_017098.1"/>
</dbReference>
<dbReference type="PANTHER" id="PTHR31377:SF0">
    <property type="entry name" value="AGMATINE DEIMINASE-RELATED"/>
    <property type="match status" value="1"/>
</dbReference>
<protein>
    <submittedName>
        <fullName evidence="2">Peptidylarginine deiminase-like enzyme</fullName>
    </submittedName>
</protein>
<accession>H9UGE4</accession>
<dbReference type="InterPro" id="IPR007466">
    <property type="entry name" value="Peptidyl-Arg-deiminase_porph"/>
</dbReference>
<gene>
    <name evidence="2" type="ordered locus">Spiaf_0484</name>
</gene>
<dbReference type="SUPFAM" id="SSF55909">
    <property type="entry name" value="Pentein"/>
    <property type="match status" value="1"/>
</dbReference>
<dbReference type="eggNOG" id="COG2957">
    <property type="taxonomic scope" value="Bacteria"/>
</dbReference>